<dbReference type="AlphaFoldDB" id="A0A7Z1SA94"/>
<evidence type="ECO:0000256" key="1">
    <source>
        <dbReference type="ARBA" id="ARBA00013160"/>
    </source>
</evidence>
<dbReference type="EMBL" id="PGWZ01000317">
    <property type="protein sequence ID" value="PPJ75864.1"/>
    <property type="molecule type" value="Genomic_DNA"/>
</dbReference>
<dbReference type="PANTHER" id="PTHR11766">
    <property type="entry name" value="TYROSYL-TRNA SYNTHETASE"/>
    <property type="match status" value="1"/>
</dbReference>
<keyword evidence="2 10" id="KW-0436">Ligase</keyword>
<evidence type="ECO:0000256" key="9">
    <source>
        <dbReference type="NCBIfam" id="TIGR00234"/>
    </source>
</evidence>
<keyword evidence="3 10" id="KW-0547">Nucleotide-binding</keyword>
<evidence type="ECO:0000256" key="7">
    <source>
        <dbReference type="ARBA" id="ARBA00048248"/>
    </source>
</evidence>
<sequence length="160" mass="17933">MANALIEDLKWRGLIYQQTDEEGIEELLNKEQVTLYCGADPTADSLHIGHLLPFLTLRRFQEHGHRPIVLIGGGTGMIGDPSGKSEERVLQTESQVEANVKGLSNQMHRLFEFGSDKGAKLVNNKDWLGQISLISFLRDYGKHVGVNYMLGKDSIQTRLE</sequence>
<evidence type="ECO:0000256" key="3">
    <source>
        <dbReference type="ARBA" id="ARBA00022741"/>
    </source>
</evidence>
<comment type="similarity">
    <text evidence="10">Belongs to the class-I aminoacyl-tRNA synthetase family.</text>
</comment>
<dbReference type="GO" id="GO:0005829">
    <property type="term" value="C:cytosol"/>
    <property type="evidence" value="ECO:0007669"/>
    <property type="project" value="TreeGrafter"/>
</dbReference>
<accession>A0A7Z1SA94</accession>
<dbReference type="Gene3D" id="3.40.50.620">
    <property type="entry name" value="HUPs"/>
    <property type="match status" value="1"/>
</dbReference>
<dbReference type="PANTHER" id="PTHR11766:SF0">
    <property type="entry name" value="TYROSINE--TRNA LIGASE, MITOCHONDRIAL"/>
    <property type="match status" value="1"/>
</dbReference>
<dbReference type="InterPro" id="IPR014729">
    <property type="entry name" value="Rossmann-like_a/b/a_fold"/>
</dbReference>
<dbReference type="GO" id="GO:0004831">
    <property type="term" value="F:tyrosine-tRNA ligase activity"/>
    <property type="evidence" value="ECO:0007669"/>
    <property type="project" value="UniProtKB-UniRule"/>
</dbReference>
<keyword evidence="5 10" id="KW-0648">Protein biosynthesis</keyword>
<dbReference type="GO" id="GO:0005524">
    <property type="term" value="F:ATP binding"/>
    <property type="evidence" value="ECO:0007669"/>
    <property type="project" value="UniProtKB-KW"/>
</dbReference>
<dbReference type="NCBIfam" id="TIGR00234">
    <property type="entry name" value="tyrS"/>
    <property type="match status" value="1"/>
</dbReference>
<dbReference type="PROSITE" id="PS00178">
    <property type="entry name" value="AA_TRNA_LIGASE_I"/>
    <property type="match status" value="1"/>
</dbReference>
<evidence type="ECO:0000256" key="6">
    <source>
        <dbReference type="ARBA" id="ARBA00023146"/>
    </source>
</evidence>
<protein>
    <recommendedName>
        <fullName evidence="1 9">Tyrosine--tRNA ligase</fullName>
        <ecNumber evidence="1 9">6.1.1.1</ecNumber>
    </recommendedName>
</protein>
<comment type="caution">
    <text evidence="11">The sequence shown here is derived from an EMBL/GenBank/DDBJ whole genome shotgun (WGS) entry which is preliminary data.</text>
</comment>
<evidence type="ECO:0000256" key="10">
    <source>
        <dbReference type="RuleBase" id="RU363036"/>
    </source>
</evidence>
<evidence type="ECO:0000313" key="12">
    <source>
        <dbReference type="Proteomes" id="UP000238775"/>
    </source>
</evidence>
<proteinExistence type="inferred from homology"/>
<evidence type="ECO:0000313" key="11">
    <source>
        <dbReference type="EMBL" id="PPJ75864.1"/>
    </source>
</evidence>
<dbReference type="InterPro" id="IPR002307">
    <property type="entry name" value="Tyr-tRNA-ligase"/>
</dbReference>
<dbReference type="InterPro" id="IPR002305">
    <property type="entry name" value="aa-tRNA-synth_Ic"/>
</dbReference>
<gene>
    <name evidence="11" type="primary">tyrS</name>
    <name evidence="11" type="ORF">CV021_03330</name>
</gene>
<evidence type="ECO:0000256" key="4">
    <source>
        <dbReference type="ARBA" id="ARBA00022840"/>
    </source>
</evidence>
<dbReference type="GO" id="GO:0004822">
    <property type="term" value="F:isoleucine-tRNA ligase activity"/>
    <property type="evidence" value="ECO:0007669"/>
    <property type="project" value="UniProtKB-EC"/>
</dbReference>
<evidence type="ECO:0000256" key="5">
    <source>
        <dbReference type="ARBA" id="ARBA00022917"/>
    </source>
</evidence>
<feature type="non-terminal residue" evidence="11">
    <location>
        <position position="160"/>
    </location>
</feature>
<dbReference type="InterPro" id="IPR001412">
    <property type="entry name" value="aa-tRNA-synth_I_CS"/>
</dbReference>
<keyword evidence="4 10" id="KW-0067">ATP-binding</keyword>
<keyword evidence="6 10" id="KW-0030">Aminoacyl-tRNA synthetase</keyword>
<evidence type="ECO:0000256" key="8">
    <source>
        <dbReference type="ARBA" id="ARBA00048359"/>
    </source>
</evidence>
<dbReference type="RefSeq" id="WP_154700607.1">
    <property type="nucleotide sequence ID" value="NZ_PGWZ01000317.1"/>
</dbReference>
<reference evidence="11 12" key="1">
    <citation type="submission" date="2017-11" db="EMBL/GenBank/DDBJ databases">
        <authorList>
            <person name="Founou R.C."/>
            <person name="Founou L."/>
            <person name="Allam M."/>
            <person name="Ismail A."/>
            <person name="Essack S.Y."/>
        </authorList>
    </citation>
    <scope>NUCLEOTIDE SEQUENCE [LARGE SCALE GENOMIC DNA]</scope>
    <source>
        <strain evidence="11 12">G703N2B1</strain>
    </source>
</reference>
<dbReference type="EC" id="6.1.1.1" evidence="1 9"/>
<evidence type="ECO:0000256" key="2">
    <source>
        <dbReference type="ARBA" id="ARBA00022598"/>
    </source>
</evidence>
<name>A0A7Z1SA94_STAAU</name>
<dbReference type="Pfam" id="PF00579">
    <property type="entry name" value="tRNA-synt_1b"/>
    <property type="match status" value="1"/>
</dbReference>
<dbReference type="GO" id="GO:0006437">
    <property type="term" value="P:tyrosyl-tRNA aminoacylation"/>
    <property type="evidence" value="ECO:0007669"/>
    <property type="project" value="UniProtKB-UniRule"/>
</dbReference>
<dbReference type="SUPFAM" id="SSF52374">
    <property type="entry name" value="Nucleotidylyl transferase"/>
    <property type="match status" value="1"/>
</dbReference>
<dbReference type="InterPro" id="IPR024088">
    <property type="entry name" value="Tyr-tRNA-ligase_bac-type"/>
</dbReference>
<organism evidence="11 12">
    <name type="scientific">Staphylococcus aureus</name>
    <dbReference type="NCBI Taxonomy" id="1280"/>
    <lineage>
        <taxon>Bacteria</taxon>
        <taxon>Bacillati</taxon>
        <taxon>Bacillota</taxon>
        <taxon>Bacilli</taxon>
        <taxon>Bacillales</taxon>
        <taxon>Staphylococcaceae</taxon>
        <taxon>Staphylococcus</taxon>
    </lineage>
</organism>
<comment type="catalytic activity">
    <reaction evidence="8">
        <text>tRNA(Ile) + L-isoleucine + ATP = L-isoleucyl-tRNA(Ile) + AMP + diphosphate</text>
        <dbReference type="Rhea" id="RHEA:11060"/>
        <dbReference type="Rhea" id="RHEA-COMP:9666"/>
        <dbReference type="Rhea" id="RHEA-COMP:9695"/>
        <dbReference type="ChEBI" id="CHEBI:30616"/>
        <dbReference type="ChEBI" id="CHEBI:33019"/>
        <dbReference type="ChEBI" id="CHEBI:58045"/>
        <dbReference type="ChEBI" id="CHEBI:78442"/>
        <dbReference type="ChEBI" id="CHEBI:78528"/>
        <dbReference type="ChEBI" id="CHEBI:456215"/>
        <dbReference type="EC" id="6.1.1.5"/>
    </reaction>
</comment>
<dbReference type="Proteomes" id="UP000238775">
    <property type="component" value="Unassembled WGS sequence"/>
</dbReference>
<comment type="catalytic activity">
    <reaction evidence="7">
        <text>tRNA(Tyr) + L-tyrosine + ATP = L-tyrosyl-tRNA(Tyr) + AMP + diphosphate + H(+)</text>
        <dbReference type="Rhea" id="RHEA:10220"/>
        <dbReference type="Rhea" id="RHEA-COMP:9706"/>
        <dbReference type="Rhea" id="RHEA-COMP:9707"/>
        <dbReference type="ChEBI" id="CHEBI:15378"/>
        <dbReference type="ChEBI" id="CHEBI:30616"/>
        <dbReference type="ChEBI" id="CHEBI:33019"/>
        <dbReference type="ChEBI" id="CHEBI:58315"/>
        <dbReference type="ChEBI" id="CHEBI:78442"/>
        <dbReference type="ChEBI" id="CHEBI:78536"/>
        <dbReference type="ChEBI" id="CHEBI:456215"/>
        <dbReference type="EC" id="6.1.1.1"/>
    </reaction>
</comment>